<evidence type="ECO:0000256" key="7">
    <source>
        <dbReference type="ARBA" id="ARBA00022729"/>
    </source>
</evidence>
<organism evidence="17 18">
    <name type="scientific">Acetivibrio clariflavus (strain DSM 19732 / NBRC 101661 / EBR45)</name>
    <name type="common">Clostridium clariflavum</name>
    <dbReference type="NCBI Taxonomy" id="720554"/>
    <lineage>
        <taxon>Bacteria</taxon>
        <taxon>Bacillati</taxon>
        <taxon>Bacillota</taxon>
        <taxon>Clostridia</taxon>
        <taxon>Eubacteriales</taxon>
        <taxon>Oscillospiraceae</taxon>
        <taxon>Acetivibrio</taxon>
    </lineage>
</organism>
<dbReference type="InterPro" id="IPR018044">
    <property type="entry name" value="Peptidase_S11"/>
</dbReference>
<name>G8M201_ACECE</name>
<evidence type="ECO:0000256" key="11">
    <source>
        <dbReference type="ARBA" id="ARBA00023316"/>
    </source>
</evidence>
<dbReference type="GO" id="GO:0006508">
    <property type="term" value="P:proteolysis"/>
    <property type="evidence" value="ECO:0007669"/>
    <property type="project" value="UniProtKB-KW"/>
</dbReference>
<dbReference type="GO" id="GO:0071555">
    <property type="term" value="P:cell wall organization"/>
    <property type="evidence" value="ECO:0007669"/>
    <property type="project" value="UniProtKB-KW"/>
</dbReference>
<dbReference type="GO" id="GO:0009252">
    <property type="term" value="P:peptidoglycan biosynthetic process"/>
    <property type="evidence" value="ECO:0007669"/>
    <property type="project" value="UniProtKB-UniPathway"/>
</dbReference>
<dbReference type="PANTHER" id="PTHR21581:SF6">
    <property type="entry name" value="TRAFFICKING PROTEIN PARTICLE COMPLEX SUBUNIT 12"/>
    <property type="match status" value="1"/>
</dbReference>
<dbReference type="KEGG" id="ccl:Clocl_1470"/>
<dbReference type="InterPro" id="IPR001967">
    <property type="entry name" value="Peptidase_S11_N"/>
</dbReference>
<dbReference type="STRING" id="720554.Clocl_1470"/>
<evidence type="ECO:0000256" key="10">
    <source>
        <dbReference type="ARBA" id="ARBA00022984"/>
    </source>
</evidence>
<feature type="binding site" evidence="14">
    <location>
        <position position="238"/>
    </location>
    <ligand>
        <name>substrate</name>
    </ligand>
</feature>
<dbReference type="SUPFAM" id="SSF69189">
    <property type="entry name" value="Penicillin-binding protein associated domain"/>
    <property type="match status" value="1"/>
</dbReference>
<dbReference type="Pfam" id="PF07943">
    <property type="entry name" value="PBP5_C"/>
    <property type="match status" value="1"/>
</dbReference>
<evidence type="ECO:0000256" key="3">
    <source>
        <dbReference type="ARBA" id="ARBA00007164"/>
    </source>
</evidence>
<evidence type="ECO:0000313" key="18">
    <source>
        <dbReference type="Proteomes" id="UP000005435"/>
    </source>
</evidence>
<dbReference type="Proteomes" id="UP000005435">
    <property type="component" value="Chromosome"/>
</dbReference>
<evidence type="ECO:0000256" key="6">
    <source>
        <dbReference type="ARBA" id="ARBA00022670"/>
    </source>
</evidence>
<comment type="function">
    <text evidence="1">Removes C-terminal D-alanyl residues from sugar-peptide cell wall precursors.</text>
</comment>
<dbReference type="SUPFAM" id="SSF56601">
    <property type="entry name" value="beta-lactamase/transpeptidase-like"/>
    <property type="match status" value="1"/>
</dbReference>
<comment type="similarity">
    <text evidence="3 15">Belongs to the peptidase S11 family.</text>
</comment>
<evidence type="ECO:0000313" key="17">
    <source>
        <dbReference type="EMBL" id="AEV68119.1"/>
    </source>
</evidence>
<dbReference type="GO" id="GO:0009002">
    <property type="term" value="F:serine-type D-Ala-D-Ala carboxypeptidase activity"/>
    <property type="evidence" value="ECO:0007669"/>
    <property type="project" value="UniProtKB-EC"/>
</dbReference>
<evidence type="ECO:0000256" key="8">
    <source>
        <dbReference type="ARBA" id="ARBA00022801"/>
    </source>
</evidence>
<keyword evidence="18" id="KW-1185">Reference proteome</keyword>
<feature type="active site" description="Proton acceptor" evidence="13">
    <location>
        <position position="77"/>
    </location>
</feature>
<reference evidence="17 18" key="2">
    <citation type="journal article" date="2012" name="Stand. Genomic Sci.">
        <title>Complete Genome Sequence of Clostridium clariflavum DSM 19732.</title>
        <authorList>
            <person name="Izquierdo J.A."/>
            <person name="Goodwin L."/>
            <person name="Davenport K.W."/>
            <person name="Teshima H."/>
            <person name="Bruce D."/>
            <person name="Detter C."/>
            <person name="Tapia R."/>
            <person name="Han S."/>
            <person name="Land M."/>
            <person name="Hauser L."/>
            <person name="Jeffries C.D."/>
            <person name="Han J."/>
            <person name="Pitluck S."/>
            <person name="Nolan M."/>
            <person name="Chen A."/>
            <person name="Huntemann M."/>
            <person name="Mavromatis K."/>
            <person name="Mikhailova N."/>
            <person name="Liolios K."/>
            <person name="Woyke T."/>
            <person name="Lynd L.R."/>
        </authorList>
    </citation>
    <scope>NUCLEOTIDE SEQUENCE [LARGE SCALE GENOMIC DNA]</scope>
    <source>
        <strain evidence="18">DSM 19732 / NBRC 101661 / EBR45</strain>
    </source>
</reference>
<dbReference type="PRINTS" id="PR00725">
    <property type="entry name" value="DADACBPTASE1"/>
</dbReference>
<dbReference type="AlphaFoldDB" id="G8M201"/>
<keyword evidence="9" id="KW-0133">Cell shape</keyword>
<dbReference type="InterPro" id="IPR012338">
    <property type="entry name" value="Beta-lactam/transpept-like"/>
</dbReference>
<dbReference type="Gene3D" id="3.40.710.10">
    <property type="entry name" value="DD-peptidase/beta-lactamase superfamily"/>
    <property type="match status" value="1"/>
</dbReference>
<dbReference type="UniPathway" id="UPA00219"/>
<evidence type="ECO:0000256" key="4">
    <source>
        <dbReference type="ARBA" id="ARBA00012448"/>
    </source>
</evidence>
<evidence type="ECO:0000256" key="2">
    <source>
        <dbReference type="ARBA" id="ARBA00004752"/>
    </source>
</evidence>
<accession>G8M201</accession>
<evidence type="ECO:0000256" key="13">
    <source>
        <dbReference type="PIRSR" id="PIRSR618044-1"/>
    </source>
</evidence>
<evidence type="ECO:0000256" key="12">
    <source>
        <dbReference type="ARBA" id="ARBA00034000"/>
    </source>
</evidence>
<dbReference type="MEROPS" id="S11.005"/>
<dbReference type="InterPro" id="IPR012907">
    <property type="entry name" value="Peptidase_S11_C"/>
</dbReference>
<reference evidence="18" key="1">
    <citation type="submission" date="2011-12" db="EMBL/GenBank/DDBJ databases">
        <title>Complete sequence of Clostridium clariflavum DSM 19732.</title>
        <authorList>
            <consortium name="US DOE Joint Genome Institute"/>
            <person name="Lucas S."/>
            <person name="Han J."/>
            <person name="Lapidus A."/>
            <person name="Cheng J.-F."/>
            <person name="Goodwin L."/>
            <person name="Pitluck S."/>
            <person name="Peters L."/>
            <person name="Teshima H."/>
            <person name="Detter J.C."/>
            <person name="Han C."/>
            <person name="Tapia R."/>
            <person name="Land M."/>
            <person name="Hauser L."/>
            <person name="Kyrpides N."/>
            <person name="Ivanova N."/>
            <person name="Pagani I."/>
            <person name="Kitzmiller T."/>
            <person name="Lynd L."/>
            <person name="Izquierdo J."/>
            <person name="Woyke T."/>
        </authorList>
    </citation>
    <scope>NUCLEOTIDE SEQUENCE [LARGE SCALE GENOMIC DNA]</scope>
    <source>
        <strain evidence="18">DSM 19732 / NBRC 101661 / EBR45</strain>
    </source>
</reference>
<evidence type="ECO:0000256" key="14">
    <source>
        <dbReference type="PIRSR" id="PIRSR618044-2"/>
    </source>
</evidence>
<evidence type="ECO:0000256" key="9">
    <source>
        <dbReference type="ARBA" id="ARBA00022960"/>
    </source>
</evidence>
<proteinExistence type="inferred from homology"/>
<keyword evidence="7" id="KW-0732">Signal</keyword>
<evidence type="ECO:0000256" key="15">
    <source>
        <dbReference type="RuleBase" id="RU004016"/>
    </source>
</evidence>
<feature type="active site" description="Acyl-ester intermediate" evidence="13">
    <location>
        <position position="74"/>
    </location>
</feature>
<evidence type="ECO:0000256" key="1">
    <source>
        <dbReference type="ARBA" id="ARBA00003217"/>
    </source>
</evidence>
<keyword evidence="6" id="KW-0645">Protease</keyword>
<keyword evidence="11" id="KW-0961">Cell wall biogenesis/degradation</keyword>
<dbReference type="InterPro" id="IPR015956">
    <property type="entry name" value="Peniciliin-bd_prot_C_sf"/>
</dbReference>
<comment type="catalytic activity">
    <reaction evidence="12">
        <text>Preferential cleavage: (Ac)2-L-Lys-D-Ala-|-D-Ala. Also transpeptidation of peptidyl-alanyl moieties that are N-acyl substituents of D-alanine.</text>
        <dbReference type="EC" id="3.4.16.4"/>
    </reaction>
</comment>
<dbReference type="Pfam" id="PF00768">
    <property type="entry name" value="Peptidase_S11"/>
    <property type="match status" value="1"/>
</dbReference>
<dbReference type="Gene3D" id="2.60.410.10">
    <property type="entry name" value="D-Ala-D-Ala carboxypeptidase, C-terminal domain"/>
    <property type="match status" value="1"/>
</dbReference>
<comment type="pathway">
    <text evidence="2">Cell wall biogenesis; peptidoglycan biosynthesis.</text>
</comment>
<feature type="active site" evidence="13">
    <location>
        <position position="134"/>
    </location>
</feature>
<protein>
    <recommendedName>
        <fullName evidence="4">serine-type D-Ala-D-Ala carboxypeptidase</fullName>
        <ecNumber evidence="4">3.4.16.4</ecNumber>
    </recommendedName>
</protein>
<keyword evidence="8" id="KW-0378">Hydrolase</keyword>
<feature type="domain" description="Peptidase S11 D-Ala-D-Ala carboxypeptidase A C-terminal" evidence="16">
    <location>
        <begin position="288"/>
        <end position="378"/>
    </location>
</feature>
<evidence type="ECO:0000259" key="16">
    <source>
        <dbReference type="SMART" id="SM00936"/>
    </source>
</evidence>
<dbReference type="HOGENOM" id="CLU_027070_8_0_9"/>
<dbReference type="PANTHER" id="PTHR21581">
    <property type="entry name" value="D-ALANYL-D-ALANINE CARBOXYPEPTIDASE"/>
    <property type="match status" value="1"/>
</dbReference>
<dbReference type="eggNOG" id="COG1686">
    <property type="taxonomic scope" value="Bacteria"/>
</dbReference>
<sequence length="398" mass="43719" precursor="true">MLGYLIIICLVVNIYSGIAFAIEEKPVYNPATVEKIMASASVSELKAKSYILMDASTGQVLLENNSNERLPIASVTKIMSMLLVMEAIDSGKISLQDTVTASEYASGMGGSQAYIEPGEQYSVHDALKAVALHSSNDVTVSLAELVAGSEEAFVVLMNEKAAELGMKNTQFRDCTGLTDVDHYSSAYDIALMSRELITKHPKILEYTSIYMDSFRNGEFQLVNTNKLVRFYSNCDGLKTGFTRAAGFCLAATASRNNMRLISVVLGEPDSNTRFAETRKLLDYGFANYESVEINKKGDLISDISVKKGKVSKAGAVIGNDVKVLLPRGQKTKIVRQVSLNEEITAPVKAEQKVGEIIYKIDDNEICRVDIVADRDVEKINIGHIFVRMLRSWFTLGKA</sequence>
<dbReference type="SMART" id="SM00936">
    <property type="entry name" value="PBP5_C"/>
    <property type="match status" value="1"/>
</dbReference>
<keyword evidence="10" id="KW-0573">Peptidoglycan synthesis</keyword>
<gene>
    <name evidence="17" type="ordered locus">Clocl_1470</name>
</gene>
<evidence type="ECO:0000256" key="5">
    <source>
        <dbReference type="ARBA" id="ARBA00022645"/>
    </source>
</evidence>
<dbReference type="EMBL" id="CP003065">
    <property type="protein sequence ID" value="AEV68119.1"/>
    <property type="molecule type" value="Genomic_DNA"/>
</dbReference>
<dbReference type="EC" id="3.4.16.4" evidence="4"/>
<dbReference type="GO" id="GO:0008360">
    <property type="term" value="P:regulation of cell shape"/>
    <property type="evidence" value="ECO:0007669"/>
    <property type="project" value="UniProtKB-KW"/>
</dbReference>
<keyword evidence="5 17" id="KW-0121">Carboxypeptidase</keyword>
<dbReference type="InterPro" id="IPR037167">
    <property type="entry name" value="Peptidase_S11_C_sf"/>
</dbReference>